<feature type="domain" description="EF-hand" evidence="2">
    <location>
        <begin position="200"/>
        <end position="222"/>
    </location>
</feature>
<reference evidence="3" key="1">
    <citation type="submission" date="2016-10" db="EMBL/GenBank/DDBJ databases">
        <title>Genome sequence of Streptomyces mangrovisoli MUSC 149.</title>
        <authorList>
            <person name="Lee L.-H."/>
            <person name="Ser H.-L."/>
        </authorList>
    </citation>
    <scope>NUCLEOTIDE SEQUENCE [LARGE SCALE GENOMIC DNA]</scope>
    <source>
        <strain evidence="3">MUSC 149</strain>
    </source>
</reference>
<dbReference type="GO" id="GO:0005509">
    <property type="term" value="F:calcium ion binding"/>
    <property type="evidence" value="ECO:0007669"/>
    <property type="project" value="InterPro"/>
</dbReference>
<dbReference type="InterPro" id="IPR027417">
    <property type="entry name" value="P-loop_NTPase"/>
</dbReference>
<dbReference type="RefSeq" id="WP_052743179.1">
    <property type="nucleotide sequence ID" value="NZ_LAVA02000018.1"/>
</dbReference>
<dbReference type="InterPro" id="IPR002048">
    <property type="entry name" value="EF_hand_dom"/>
</dbReference>
<dbReference type="PANTHER" id="PTHR46082">
    <property type="entry name" value="ATP/GTP-BINDING PROTEIN-RELATED"/>
    <property type="match status" value="1"/>
</dbReference>
<accession>A0A1J4P340</accession>
<gene>
    <name evidence="3" type="ORF">WN71_009005</name>
</gene>
<dbReference type="Proteomes" id="UP000034196">
    <property type="component" value="Unassembled WGS sequence"/>
</dbReference>
<dbReference type="SUPFAM" id="SSF48452">
    <property type="entry name" value="TPR-like"/>
    <property type="match status" value="3"/>
</dbReference>
<dbReference type="Gene3D" id="1.25.40.10">
    <property type="entry name" value="Tetratricopeptide repeat domain"/>
    <property type="match status" value="3"/>
</dbReference>
<feature type="region of interest" description="Disordered" evidence="1">
    <location>
        <begin position="283"/>
        <end position="328"/>
    </location>
</feature>
<dbReference type="InterPro" id="IPR053137">
    <property type="entry name" value="NLR-like"/>
</dbReference>
<comment type="caution">
    <text evidence="3">The sequence shown here is derived from an EMBL/GenBank/DDBJ whole genome shotgun (WGS) entry which is preliminary data.</text>
</comment>
<evidence type="ECO:0000313" key="3">
    <source>
        <dbReference type="EMBL" id="OIJ68172.1"/>
    </source>
</evidence>
<dbReference type="EMBL" id="LAVA02000018">
    <property type="protein sequence ID" value="OIJ68172.1"/>
    <property type="molecule type" value="Genomic_DNA"/>
</dbReference>
<dbReference type="PROSITE" id="PS50222">
    <property type="entry name" value="EF_HAND_2"/>
    <property type="match status" value="1"/>
</dbReference>
<dbReference type="Pfam" id="PF13424">
    <property type="entry name" value="TPR_12"/>
    <property type="match status" value="1"/>
</dbReference>
<evidence type="ECO:0000259" key="2">
    <source>
        <dbReference type="PROSITE" id="PS50222"/>
    </source>
</evidence>
<organism evidence="3 4">
    <name type="scientific">Streptomyces mangrovisoli</name>
    <dbReference type="NCBI Taxonomy" id="1428628"/>
    <lineage>
        <taxon>Bacteria</taxon>
        <taxon>Bacillati</taxon>
        <taxon>Actinomycetota</taxon>
        <taxon>Actinomycetes</taxon>
        <taxon>Kitasatosporales</taxon>
        <taxon>Streptomycetaceae</taxon>
        <taxon>Streptomyces</taxon>
    </lineage>
</organism>
<sequence length="1150" mass="125850">MSEGRFALLVATGRYDNSSLRRLRSPARDAKGLAAVLADPRIGDFAVRKVTDGRNGEVSRAIESFFHDRGTRDLLLLHMSCHGIKNDDGELYFAARDTEPELLDSTAVSAAFLRTQMHRCRARSIVVLLDCCYSGAFLPDFKGDTAVHVTERLRGSGRVVLTATNRFEYAWEGNRPNELAPESSWFTRAVIEGLRTGRADRDGDGFVSVDELYAYVYEHMLASRVKQRPQRWSALEYQVLIARSAAQAPAPARPWPAWLETAGPVPVLRDEHLRVDPYDRALPSSVVRTEPPGPIPPAGERGGRDRATPSGVVRGDRGPAAAPAAAPPVWGRVPRRNARFTGRELLLDDLRRLLEDAGPSGTPVTLPGMVGVGKTQLALEYAHRFQSAYDVVWWVSAETRTVCREGLAGLAPALGLATGAELGERLRAVHDALRRGDPYTRWLLVFDGADEPDEIAELVPAGAGHVLITSRNPEWAEHGSRLLEVPQYGREESVTFVHGRAPRLTESEADRLAGLCHDLPLLLDQTAGWLNDVPLSLDEYAAHVRNGFDPDAVKVSADYPSDFRTAGLRLLLRLKESAPEALELLRLFTFFAPGSVFAELVRGVRGSGLPSWIEAMLVDPLKWHRTVNILRKHAVVSVATDGKSLYLHPLLHQVVHTEMPEPDRLLLRDAVHRGLAAADPREPSDARTWPDYARILPHLRSADVCTSGDPDVQGLILNCLRYLRFSGGSTAGLSLADETLRIWRRLFGEGHWQVWALTHQYAGLLRATGNYSGAVAIEQSAADGLMAQLDPENPEYLHAVLGQTADLRNMARYSEAVEVSQKVLTTCRRVLGDADALSLAAASGVGSGLALLGLYNEALEVDHATLAARRGLVGERHPSTLFSELSYATDLRLLGRYGQAAQVQERNLREHHLVLGADHPQSLWAGYHLALCHYRNGHPDQAREALTEVVERSARILGDGHPHTLAFASCQSCFSREYGDIDRALELGESVIAGYAAVHDEGHPCLAGCRANHALSLDRLGDRERAHALAEQALREMSAAVGENHPWTLGCAINASTLRGLVGDEESAAELGRDTVERASAALGTLHPLTLSARIALAGDLRALRDGEQADRVEEEALRGFTAGLGPQHPLTVAARSRRRLFWDFDPPLT</sequence>
<dbReference type="PROSITE" id="PS00018">
    <property type="entry name" value="EF_HAND_1"/>
    <property type="match status" value="1"/>
</dbReference>
<dbReference type="STRING" id="1428628.WN71_009005"/>
<dbReference type="Pfam" id="PF00656">
    <property type="entry name" value="Peptidase_C14"/>
    <property type="match status" value="1"/>
</dbReference>
<dbReference type="AlphaFoldDB" id="A0A1J4P340"/>
<dbReference type="NCBIfam" id="NF047832">
    <property type="entry name" value="caspase_w_EACC1"/>
    <property type="match status" value="1"/>
</dbReference>
<evidence type="ECO:0000313" key="4">
    <source>
        <dbReference type="Proteomes" id="UP000034196"/>
    </source>
</evidence>
<dbReference type="SUPFAM" id="SSF52540">
    <property type="entry name" value="P-loop containing nucleoside triphosphate hydrolases"/>
    <property type="match status" value="1"/>
</dbReference>
<dbReference type="NCBIfam" id="NF040586">
    <property type="entry name" value="FxSxx_TPR"/>
    <property type="match status" value="1"/>
</dbReference>
<keyword evidence="4" id="KW-1185">Reference proteome</keyword>
<dbReference type="GO" id="GO:0004197">
    <property type="term" value="F:cysteine-type endopeptidase activity"/>
    <property type="evidence" value="ECO:0007669"/>
    <property type="project" value="InterPro"/>
</dbReference>
<dbReference type="InterPro" id="IPR011990">
    <property type="entry name" value="TPR-like_helical_dom_sf"/>
</dbReference>
<dbReference type="PANTHER" id="PTHR46082:SF6">
    <property type="entry name" value="AAA+ ATPASE DOMAIN-CONTAINING PROTEIN-RELATED"/>
    <property type="match status" value="1"/>
</dbReference>
<dbReference type="Pfam" id="PF13374">
    <property type="entry name" value="TPR_10"/>
    <property type="match status" value="3"/>
</dbReference>
<dbReference type="Gene3D" id="3.40.50.300">
    <property type="entry name" value="P-loop containing nucleotide triphosphate hydrolases"/>
    <property type="match status" value="1"/>
</dbReference>
<feature type="compositionally biased region" description="Low complexity" evidence="1">
    <location>
        <begin position="318"/>
        <end position="328"/>
    </location>
</feature>
<evidence type="ECO:0000256" key="1">
    <source>
        <dbReference type="SAM" id="MobiDB-lite"/>
    </source>
</evidence>
<dbReference type="GO" id="GO:0006508">
    <property type="term" value="P:proteolysis"/>
    <property type="evidence" value="ECO:0007669"/>
    <property type="project" value="InterPro"/>
</dbReference>
<proteinExistence type="predicted"/>
<dbReference type="InterPro" id="IPR018247">
    <property type="entry name" value="EF_Hand_1_Ca_BS"/>
</dbReference>
<dbReference type="Gene3D" id="3.40.50.1460">
    <property type="match status" value="1"/>
</dbReference>
<name>A0A1J4P340_9ACTN</name>
<protein>
    <recommendedName>
        <fullName evidence="2">EF-hand domain-containing protein</fullName>
    </recommendedName>
</protein>
<dbReference type="InterPro" id="IPR011600">
    <property type="entry name" value="Pept_C14_caspase"/>
</dbReference>